<dbReference type="PANTHER" id="PTHR46322">
    <property type="entry name" value="PUROMYCIN-SENSITIVE AMINOPEPTIDASE"/>
    <property type="match status" value="1"/>
</dbReference>
<evidence type="ECO:0000313" key="2">
    <source>
        <dbReference type="EMBL" id="EQD52988.1"/>
    </source>
</evidence>
<dbReference type="PANTHER" id="PTHR46322:SF1">
    <property type="entry name" value="PUROMYCIN-SENSITIVE AMINOPEPTIDASE"/>
    <property type="match status" value="1"/>
</dbReference>
<keyword evidence="2" id="KW-0031">Aminopeptidase</keyword>
<protein>
    <submittedName>
        <fullName evidence="2">Aminopeptidase N</fullName>
    </submittedName>
</protein>
<name>T1A809_9ZZZZ</name>
<dbReference type="EMBL" id="AUZZ01004498">
    <property type="protein sequence ID" value="EQD52988.1"/>
    <property type="molecule type" value="Genomic_DNA"/>
</dbReference>
<accession>T1A809</accession>
<dbReference type="GO" id="GO:0008270">
    <property type="term" value="F:zinc ion binding"/>
    <property type="evidence" value="ECO:0007669"/>
    <property type="project" value="InterPro"/>
</dbReference>
<dbReference type="Gene3D" id="1.25.50.10">
    <property type="entry name" value="Peptidase M1, alanyl aminopeptidase, C-terminal domain"/>
    <property type="match status" value="1"/>
</dbReference>
<keyword evidence="2" id="KW-0645">Protease</keyword>
<dbReference type="InterPro" id="IPR012779">
    <property type="entry name" value="Peptidase_M1_pepN"/>
</dbReference>
<keyword evidence="2" id="KW-0378">Hydrolase</keyword>
<proteinExistence type="predicted"/>
<evidence type="ECO:0000259" key="1">
    <source>
        <dbReference type="Pfam" id="PF17432"/>
    </source>
</evidence>
<dbReference type="AlphaFoldDB" id="T1A809"/>
<gene>
    <name evidence="2" type="ORF">B2A_06369</name>
</gene>
<dbReference type="InterPro" id="IPR024601">
    <property type="entry name" value="Peptidase_M1_pepN_C"/>
</dbReference>
<comment type="caution">
    <text evidence="2">The sequence shown here is derived from an EMBL/GenBank/DDBJ whole genome shotgun (WGS) entry which is preliminary data.</text>
</comment>
<reference evidence="2" key="2">
    <citation type="journal article" date="2014" name="ISME J.">
        <title>Microbial stratification in low pH oxic and suboxic macroscopic growths along an acid mine drainage.</title>
        <authorList>
            <person name="Mendez-Garcia C."/>
            <person name="Mesa V."/>
            <person name="Sprenger R.R."/>
            <person name="Richter M."/>
            <person name="Diez M.S."/>
            <person name="Solano J."/>
            <person name="Bargiela R."/>
            <person name="Golyshina O.V."/>
            <person name="Manteca A."/>
            <person name="Ramos J.L."/>
            <person name="Gallego J.R."/>
            <person name="Llorente I."/>
            <person name="Martins Dos Santos V.A."/>
            <person name="Jensen O.N."/>
            <person name="Pelaez A.I."/>
            <person name="Sanchez J."/>
            <person name="Ferrer M."/>
        </authorList>
    </citation>
    <scope>NUCLEOTIDE SEQUENCE</scope>
</reference>
<reference evidence="2" key="1">
    <citation type="submission" date="2013-08" db="EMBL/GenBank/DDBJ databases">
        <authorList>
            <person name="Mendez C."/>
            <person name="Richter M."/>
            <person name="Ferrer M."/>
            <person name="Sanchez J."/>
        </authorList>
    </citation>
    <scope>NUCLEOTIDE SEQUENCE</scope>
</reference>
<organism evidence="2">
    <name type="scientific">mine drainage metagenome</name>
    <dbReference type="NCBI Taxonomy" id="410659"/>
    <lineage>
        <taxon>unclassified sequences</taxon>
        <taxon>metagenomes</taxon>
        <taxon>ecological metagenomes</taxon>
    </lineage>
</organism>
<feature type="domain" description="Peptidase M1 alanyl aminopeptidase C-terminal" evidence="1">
    <location>
        <begin position="30"/>
        <end position="353"/>
    </location>
</feature>
<dbReference type="GO" id="GO:0004177">
    <property type="term" value="F:aminopeptidase activity"/>
    <property type="evidence" value="ECO:0007669"/>
    <property type="project" value="UniProtKB-KW"/>
</dbReference>
<dbReference type="Pfam" id="PF17432">
    <property type="entry name" value="DUF3458_C"/>
    <property type="match status" value="1"/>
</dbReference>
<sequence>MLDGVQDPPLISGLRDFSAPVIWKAVQSDRSLRILILSDPDGLNRWEASQEMAVRLIRARCEASRNAQTLPSQRAAIRTWRGVLAGASSDPALTVELLTLPDELWLCESIRPFDPATVRSERDGLRREIGSGLKDLWDGLYQEFASHQKRYRYSVEQAARRRLKLLALSYLVWADPDRYVEQAQRAYRDADNLTDRIGALAALNDLDHPARKKTMDDFRARYDPFPLVLDKWLTMQAISHRPQAIRDVETLTRDAHFNRRNPNRIYALIGAFVQLNPAGFHDPTGAGYELLASEIRKVDATNPQVAARLAKAFGSPWRWEDAVVQKRMEKTIRDLANEPHHSREVQEILANTLTERAPI</sequence>
<dbReference type="InterPro" id="IPR037144">
    <property type="entry name" value="Peptidase_M1_pepN_C_sf"/>
</dbReference>